<evidence type="ECO:0000313" key="2">
    <source>
        <dbReference type="Proteomes" id="UP000236161"/>
    </source>
</evidence>
<keyword evidence="2" id="KW-1185">Reference proteome</keyword>
<name>A0A2I0ANX3_9ASPA</name>
<dbReference type="EMBL" id="KZ451969">
    <property type="protein sequence ID" value="PKA57166.1"/>
    <property type="molecule type" value="Genomic_DNA"/>
</dbReference>
<gene>
    <name evidence="1" type="ORF">AXF42_Ash002470</name>
</gene>
<dbReference type="Proteomes" id="UP000236161">
    <property type="component" value="Unassembled WGS sequence"/>
</dbReference>
<evidence type="ECO:0000313" key="1">
    <source>
        <dbReference type="EMBL" id="PKA57166.1"/>
    </source>
</evidence>
<organism evidence="1 2">
    <name type="scientific">Apostasia shenzhenica</name>
    <dbReference type="NCBI Taxonomy" id="1088818"/>
    <lineage>
        <taxon>Eukaryota</taxon>
        <taxon>Viridiplantae</taxon>
        <taxon>Streptophyta</taxon>
        <taxon>Embryophyta</taxon>
        <taxon>Tracheophyta</taxon>
        <taxon>Spermatophyta</taxon>
        <taxon>Magnoliopsida</taxon>
        <taxon>Liliopsida</taxon>
        <taxon>Asparagales</taxon>
        <taxon>Orchidaceae</taxon>
        <taxon>Apostasioideae</taxon>
        <taxon>Apostasia</taxon>
    </lineage>
</organism>
<accession>A0A2I0ANX3</accession>
<dbReference type="AlphaFoldDB" id="A0A2I0ANX3"/>
<proteinExistence type="predicted"/>
<sequence>MKEVLNEFFTETFILPEALKLDSLPISIYIADPSLAEEYEKYEDEMHEENSYRIEVESQVEKVVIAEL</sequence>
<protein>
    <submittedName>
        <fullName evidence="1">Uncharacterized protein</fullName>
    </submittedName>
</protein>
<reference evidence="1 2" key="1">
    <citation type="journal article" date="2017" name="Nature">
        <title>The Apostasia genome and the evolution of orchids.</title>
        <authorList>
            <person name="Zhang G.Q."/>
            <person name="Liu K.W."/>
            <person name="Li Z."/>
            <person name="Lohaus R."/>
            <person name="Hsiao Y.Y."/>
            <person name="Niu S.C."/>
            <person name="Wang J.Y."/>
            <person name="Lin Y.C."/>
            <person name="Xu Q."/>
            <person name="Chen L.J."/>
            <person name="Yoshida K."/>
            <person name="Fujiwara S."/>
            <person name="Wang Z.W."/>
            <person name="Zhang Y.Q."/>
            <person name="Mitsuda N."/>
            <person name="Wang M."/>
            <person name="Liu G.H."/>
            <person name="Pecoraro L."/>
            <person name="Huang H.X."/>
            <person name="Xiao X.J."/>
            <person name="Lin M."/>
            <person name="Wu X.Y."/>
            <person name="Wu W.L."/>
            <person name="Chen Y.Y."/>
            <person name="Chang S.B."/>
            <person name="Sakamoto S."/>
            <person name="Ohme-Takagi M."/>
            <person name="Yagi M."/>
            <person name="Zeng S.J."/>
            <person name="Shen C.Y."/>
            <person name="Yeh C.M."/>
            <person name="Luo Y.B."/>
            <person name="Tsai W.C."/>
            <person name="Van de Peer Y."/>
            <person name="Liu Z.J."/>
        </authorList>
    </citation>
    <scope>NUCLEOTIDE SEQUENCE [LARGE SCALE GENOMIC DNA]</scope>
    <source>
        <strain evidence="2">cv. Shenzhen</strain>
        <tissue evidence="1">Stem</tissue>
    </source>
</reference>